<accession>A0A423LVH5</accession>
<feature type="domain" description="T6SS Phospholipase effector Tle1-like catalytic" evidence="1">
    <location>
        <begin position="231"/>
        <end position="325"/>
    </location>
</feature>
<reference evidence="2 3" key="1">
    <citation type="submission" date="2016-10" db="EMBL/GenBank/DDBJ databases">
        <title>Comparative genome analysis of multiple Pseudomonas spp. focuses on biocontrol and plant growth promoting traits.</title>
        <authorList>
            <person name="Tao X.-Y."/>
            <person name="Taylor C.G."/>
        </authorList>
    </citation>
    <scope>NUCLEOTIDE SEQUENCE [LARGE SCALE GENOMIC DNA]</scope>
    <source>
        <strain evidence="2 3">24D3</strain>
    </source>
</reference>
<evidence type="ECO:0000259" key="1">
    <source>
        <dbReference type="Pfam" id="PF09994"/>
    </source>
</evidence>
<dbReference type="EMBL" id="MOBU01000001">
    <property type="protein sequence ID" value="RON72307.1"/>
    <property type="molecule type" value="Genomic_DNA"/>
</dbReference>
<comment type="caution">
    <text evidence="2">The sequence shown here is derived from an EMBL/GenBank/DDBJ whole genome shotgun (WGS) entry which is preliminary data.</text>
</comment>
<organism evidence="2 3">
    <name type="scientific">Pseudomonas fluorescens</name>
    <dbReference type="NCBI Taxonomy" id="294"/>
    <lineage>
        <taxon>Bacteria</taxon>
        <taxon>Pseudomonadati</taxon>
        <taxon>Pseudomonadota</taxon>
        <taxon>Gammaproteobacteria</taxon>
        <taxon>Pseudomonadales</taxon>
        <taxon>Pseudomonadaceae</taxon>
        <taxon>Pseudomonas</taxon>
    </lineage>
</organism>
<evidence type="ECO:0000313" key="3">
    <source>
        <dbReference type="Proteomes" id="UP000285757"/>
    </source>
</evidence>
<dbReference type="Pfam" id="PF09994">
    <property type="entry name" value="T6SS_Tle1-like_cat"/>
    <property type="match status" value="1"/>
</dbReference>
<evidence type="ECO:0000313" key="2">
    <source>
        <dbReference type="EMBL" id="RON72307.1"/>
    </source>
</evidence>
<proteinExistence type="predicted"/>
<name>A0A423LVH5_PSEFL</name>
<gene>
    <name evidence="2" type="ORF">BK671_00180</name>
</gene>
<protein>
    <recommendedName>
        <fullName evidence="1">T6SS Phospholipase effector Tle1-like catalytic domain-containing protein</fullName>
    </recommendedName>
</protein>
<dbReference type="InterPro" id="IPR018712">
    <property type="entry name" value="Tle1-like_cat"/>
</dbReference>
<dbReference type="RefSeq" id="WP_123528872.1">
    <property type="nucleotide sequence ID" value="NZ_MOBU01000001.1"/>
</dbReference>
<sequence>MSGYVPNPPKNRRYEEAKPVDIHAQHWAEYEKHGKEPAPAPEKIGIALRIGVFFDGTGNNANNTAAGLLCGAQHPIAPEDIPASCKPYMRDPDSSYGNGTSNVYKLSELYFAPQKAEGSGSRKQAFRMVYVEGIGTQSDKKDSTLGAGTGRGDTGVAGRVQLSFADIKLRIQDVLDNHPDSEITSLTFDTFGFSRGAAAARHFANEIVRGKQGPLGDVLRSHANAFSRTFVDQYHGSINMGFIGLFDTVPSIAGWSNLGNIKSPIATGIKLYLDRQYFTNVIQLSARDECRANFALSRVKADHLEITLPGVHSDIGGGYLDEVQERVLISPMQTLEVSQFTDISTTSIYRDAVAVKSQWIAKGWPESMLEIVTPDAVLLPVDNQDRLSPRKKRVYAALQLKRPVSGMLSRVYLRVMHQLAKEQGVRFNDIPDTPELAVASELKGLCDRFLAGGYDTSLEEDQLLKLKYIHMSANWNHPLGRRDGGGARAVYINAPTADSIRVQHPHVADWKLW</sequence>
<dbReference type="AlphaFoldDB" id="A0A423LVH5"/>
<dbReference type="PANTHER" id="PTHR33840">
    <property type="match status" value="1"/>
</dbReference>
<dbReference type="PANTHER" id="PTHR33840:SF1">
    <property type="entry name" value="TLE1 PHOSPHOLIPASE DOMAIN-CONTAINING PROTEIN"/>
    <property type="match status" value="1"/>
</dbReference>
<dbReference type="Proteomes" id="UP000285757">
    <property type="component" value="Unassembled WGS sequence"/>
</dbReference>